<evidence type="ECO:0000256" key="6">
    <source>
        <dbReference type="ARBA" id="ARBA00023136"/>
    </source>
</evidence>
<comment type="subcellular location">
    <subcellularLocation>
        <location evidence="1">Membrane</location>
        <topology evidence="1">Multi-pass membrane protein</topology>
    </subcellularLocation>
</comment>
<feature type="transmembrane region" description="Helical" evidence="8">
    <location>
        <begin position="169"/>
        <end position="193"/>
    </location>
</feature>
<evidence type="ECO:0000256" key="3">
    <source>
        <dbReference type="ARBA" id="ARBA00022448"/>
    </source>
</evidence>
<gene>
    <name evidence="9" type="ORF">X943_000471</name>
</gene>
<dbReference type="PANTHER" id="PTHR31585:SF0">
    <property type="entry name" value="FOLATE-BIOPTERIN TRANSPORTER 1, CHLOROPLASTIC"/>
    <property type="match status" value="1"/>
</dbReference>
<dbReference type="PANTHER" id="PTHR31585">
    <property type="entry name" value="FOLATE-BIOPTERIN TRANSPORTER 1, CHLOROPLASTIC"/>
    <property type="match status" value="1"/>
</dbReference>
<dbReference type="Pfam" id="PF03092">
    <property type="entry name" value="BT1"/>
    <property type="match status" value="1"/>
</dbReference>
<name>A0AAD9LGV2_BABDI</name>
<keyword evidence="5 8" id="KW-1133">Transmembrane helix</keyword>
<dbReference type="Proteomes" id="UP001195914">
    <property type="component" value="Unassembled WGS sequence"/>
</dbReference>
<dbReference type="CDD" id="cd17484">
    <property type="entry name" value="MFS_FBT"/>
    <property type="match status" value="1"/>
</dbReference>
<feature type="transmembrane region" description="Helical" evidence="8">
    <location>
        <begin position="445"/>
        <end position="470"/>
    </location>
</feature>
<feature type="transmembrane region" description="Helical" evidence="8">
    <location>
        <begin position="343"/>
        <end position="365"/>
    </location>
</feature>
<dbReference type="GO" id="GO:0016020">
    <property type="term" value="C:membrane"/>
    <property type="evidence" value="ECO:0007669"/>
    <property type="project" value="UniProtKB-SubCell"/>
</dbReference>
<accession>A0AAD9LGV2</accession>
<comment type="similarity">
    <text evidence="2">Belongs to the major facilitator superfamily. Folate-biopterin transporter (TC 2.A.71) family.</text>
</comment>
<organism evidence="9 10">
    <name type="scientific">Babesia divergens</name>
    <dbReference type="NCBI Taxonomy" id="32595"/>
    <lineage>
        <taxon>Eukaryota</taxon>
        <taxon>Sar</taxon>
        <taxon>Alveolata</taxon>
        <taxon>Apicomplexa</taxon>
        <taxon>Aconoidasida</taxon>
        <taxon>Piroplasmida</taxon>
        <taxon>Babesiidae</taxon>
        <taxon>Babesia</taxon>
    </lineage>
</organism>
<dbReference type="SUPFAM" id="SSF103473">
    <property type="entry name" value="MFS general substrate transporter"/>
    <property type="match status" value="1"/>
</dbReference>
<feature type="transmembrane region" description="Helical" evidence="8">
    <location>
        <begin position="77"/>
        <end position="100"/>
    </location>
</feature>
<keyword evidence="10" id="KW-1185">Reference proteome</keyword>
<dbReference type="InterPro" id="IPR039309">
    <property type="entry name" value="BT1"/>
</dbReference>
<feature type="transmembrane region" description="Helical" evidence="8">
    <location>
        <begin position="477"/>
        <end position="499"/>
    </location>
</feature>
<comment type="caution">
    <text evidence="9">The sequence shown here is derived from an EMBL/GenBank/DDBJ whole genome shotgun (WGS) entry which is preliminary data.</text>
</comment>
<feature type="transmembrane region" description="Helical" evidence="8">
    <location>
        <begin position="106"/>
        <end position="132"/>
    </location>
</feature>
<dbReference type="AlphaFoldDB" id="A0AAD9LGV2"/>
<protein>
    <submittedName>
        <fullName evidence="9">Uncharacterized protein</fullName>
    </submittedName>
</protein>
<sequence length="530" mass="59650">MCSYLLPLYDPSWHVVSLGKGCMIVHMIGNIADDTDSLLFVNPKIIKQDQKGSLDSLDSSEFDMVSLSSRQRSTNEFISCIIAMQHGVEVFTYLPILYLFKDVFKLGPAFLIFILGVIRIPMNIKLLFAFLSDGVPLFGSRRKSYLFIGSLLCLVSNFILGFYAHLSLLWTTVLLAMSSLGMAVCSVIGEALIIESGRRQTNDQVTRTISKFCAFRKLTFAAMSYSSSVLIMMVPTQTLFLMCSVIPLVVLLSAFFIVETDQYTQLSVREQWRKLVTFIGKPEIQKPSTFLFISMVSSWQLLYVTVDRIGLDRQFYEKYVLVPSAGTALFYFMTERLHFEPELFGRFAVFQAIASLIGIYCYVYLFRGVSIRKLFVWTTLAVSMFCMLSIVLVKRWNVDLGIPDTAFVITDSSLLQLVGEINSLPIFIMATRLCPPGIESSMYSFLWTAQFLGLDISTYFSSLLTCLFGIDSGHFDGLVRLIVFCAVSHIIPIFFLHLLPDSIPKPAEDDESDTQPCLQKGDDIGQIASM</sequence>
<evidence type="ECO:0000256" key="2">
    <source>
        <dbReference type="ARBA" id="ARBA00007015"/>
    </source>
</evidence>
<dbReference type="InterPro" id="IPR036259">
    <property type="entry name" value="MFS_trans_sf"/>
</dbReference>
<evidence type="ECO:0000256" key="4">
    <source>
        <dbReference type="ARBA" id="ARBA00022692"/>
    </source>
</evidence>
<feature type="transmembrane region" description="Helical" evidence="8">
    <location>
        <begin position="374"/>
        <end position="393"/>
    </location>
</feature>
<feature type="transmembrane region" description="Helical" evidence="8">
    <location>
        <begin position="214"/>
        <end position="233"/>
    </location>
</feature>
<keyword evidence="3" id="KW-0813">Transport</keyword>
<evidence type="ECO:0000313" key="10">
    <source>
        <dbReference type="Proteomes" id="UP001195914"/>
    </source>
</evidence>
<dbReference type="EMBL" id="JAHBMH010000044">
    <property type="protein sequence ID" value="KAK1935931.1"/>
    <property type="molecule type" value="Genomic_DNA"/>
</dbReference>
<evidence type="ECO:0000313" key="9">
    <source>
        <dbReference type="EMBL" id="KAK1935931.1"/>
    </source>
</evidence>
<evidence type="ECO:0000256" key="7">
    <source>
        <dbReference type="SAM" id="MobiDB-lite"/>
    </source>
</evidence>
<reference evidence="9" key="2">
    <citation type="submission" date="2021-05" db="EMBL/GenBank/DDBJ databases">
        <authorList>
            <person name="Pain A."/>
        </authorList>
    </citation>
    <scope>NUCLEOTIDE SEQUENCE</scope>
    <source>
        <strain evidence="9">1802A</strain>
    </source>
</reference>
<keyword evidence="6 8" id="KW-0472">Membrane</keyword>
<feature type="transmembrane region" description="Helical" evidence="8">
    <location>
        <begin position="239"/>
        <end position="258"/>
    </location>
</feature>
<feature type="region of interest" description="Disordered" evidence="7">
    <location>
        <begin position="506"/>
        <end position="530"/>
    </location>
</feature>
<keyword evidence="4 8" id="KW-0812">Transmembrane</keyword>
<evidence type="ECO:0000256" key="1">
    <source>
        <dbReference type="ARBA" id="ARBA00004141"/>
    </source>
</evidence>
<evidence type="ECO:0000256" key="8">
    <source>
        <dbReference type="SAM" id="Phobius"/>
    </source>
</evidence>
<evidence type="ECO:0000256" key="5">
    <source>
        <dbReference type="ARBA" id="ARBA00022989"/>
    </source>
</evidence>
<feature type="transmembrane region" description="Helical" evidence="8">
    <location>
        <begin position="144"/>
        <end position="163"/>
    </location>
</feature>
<reference evidence="9" key="1">
    <citation type="journal article" date="2014" name="Nucleic Acids Res.">
        <title>The evolutionary dynamics of variant antigen genes in Babesia reveal a history of genomic innovation underlying host-parasite interaction.</title>
        <authorList>
            <person name="Jackson A.P."/>
            <person name="Otto T.D."/>
            <person name="Darby A."/>
            <person name="Ramaprasad A."/>
            <person name="Xia D."/>
            <person name="Echaide I.E."/>
            <person name="Farber M."/>
            <person name="Gahlot S."/>
            <person name="Gamble J."/>
            <person name="Gupta D."/>
            <person name="Gupta Y."/>
            <person name="Jackson L."/>
            <person name="Malandrin L."/>
            <person name="Malas T.B."/>
            <person name="Moussa E."/>
            <person name="Nair M."/>
            <person name="Reid A.J."/>
            <person name="Sanders M."/>
            <person name="Sharma J."/>
            <person name="Tracey A."/>
            <person name="Quail M.A."/>
            <person name="Weir W."/>
            <person name="Wastling J.M."/>
            <person name="Hall N."/>
            <person name="Willadsen P."/>
            <person name="Lingelbach K."/>
            <person name="Shiels B."/>
            <person name="Tait A."/>
            <person name="Berriman M."/>
            <person name="Allred D.R."/>
            <person name="Pain A."/>
        </authorList>
    </citation>
    <scope>NUCLEOTIDE SEQUENCE</scope>
    <source>
        <strain evidence="9">1802A</strain>
    </source>
</reference>
<proteinExistence type="inferred from homology"/>